<dbReference type="Proteomes" id="UP000799755">
    <property type="component" value="Unassembled WGS sequence"/>
</dbReference>
<dbReference type="EMBL" id="MU003506">
    <property type="protein sequence ID" value="KAF2471016.1"/>
    <property type="molecule type" value="Genomic_DNA"/>
</dbReference>
<sequence>MSETAHPLKFRPTLRTPTNFFLYSIEGSVQSTLPQFQTVFRTTSGESICANAKCGRPPQGLRAVDFVIRIALPVGKKAKAQRVAPTQATIYLRTTYTPTHLQVTPRVGHQFRIRYVVRMWPISTKQRPKLVSRTCQHPLRHEQGQFDVLNIIVEVGRMLKG</sequence>
<comment type="caution">
    <text evidence="1">The sequence shown here is derived from an EMBL/GenBank/DDBJ whole genome shotgun (WGS) entry which is preliminary data.</text>
</comment>
<accession>A0ACB6QVQ5</accession>
<keyword evidence="2" id="KW-1185">Reference proteome</keyword>
<evidence type="ECO:0000313" key="2">
    <source>
        <dbReference type="Proteomes" id="UP000799755"/>
    </source>
</evidence>
<evidence type="ECO:0000313" key="1">
    <source>
        <dbReference type="EMBL" id="KAF2471016.1"/>
    </source>
</evidence>
<proteinExistence type="predicted"/>
<protein>
    <submittedName>
        <fullName evidence="1">Uncharacterized protein</fullName>
    </submittedName>
</protein>
<gene>
    <name evidence="1" type="ORF">BDR25DRAFT_393611</name>
</gene>
<name>A0ACB6QVQ5_9PLEO</name>
<reference evidence="1" key="1">
    <citation type="journal article" date="2020" name="Stud. Mycol.">
        <title>101 Dothideomycetes genomes: a test case for predicting lifestyles and emergence of pathogens.</title>
        <authorList>
            <person name="Haridas S."/>
            <person name="Albert R."/>
            <person name="Binder M."/>
            <person name="Bloem J."/>
            <person name="Labutti K."/>
            <person name="Salamov A."/>
            <person name="Andreopoulos B."/>
            <person name="Baker S."/>
            <person name="Barry K."/>
            <person name="Bills G."/>
            <person name="Bluhm B."/>
            <person name="Cannon C."/>
            <person name="Castanera R."/>
            <person name="Culley D."/>
            <person name="Daum C."/>
            <person name="Ezra D."/>
            <person name="Gonzalez J."/>
            <person name="Henrissat B."/>
            <person name="Kuo A."/>
            <person name="Liang C."/>
            <person name="Lipzen A."/>
            <person name="Lutzoni F."/>
            <person name="Magnuson J."/>
            <person name="Mondo S."/>
            <person name="Nolan M."/>
            <person name="Ohm R."/>
            <person name="Pangilinan J."/>
            <person name="Park H.-J."/>
            <person name="Ramirez L."/>
            <person name="Alfaro M."/>
            <person name="Sun H."/>
            <person name="Tritt A."/>
            <person name="Yoshinaga Y."/>
            <person name="Zwiers L.-H."/>
            <person name="Turgeon B."/>
            <person name="Goodwin S."/>
            <person name="Spatafora J."/>
            <person name="Crous P."/>
            <person name="Grigoriev I."/>
        </authorList>
    </citation>
    <scope>NUCLEOTIDE SEQUENCE</scope>
    <source>
        <strain evidence="1">ATCC 200398</strain>
    </source>
</reference>
<organism evidence="1 2">
    <name type="scientific">Lindgomyces ingoldianus</name>
    <dbReference type="NCBI Taxonomy" id="673940"/>
    <lineage>
        <taxon>Eukaryota</taxon>
        <taxon>Fungi</taxon>
        <taxon>Dikarya</taxon>
        <taxon>Ascomycota</taxon>
        <taxon>Pezizomycotina</taxon>
        <taxon>Dothideomycetes</taxon>
        <taxon>Pleosporomycetidae</taxon>
        <taxon>Pleosporales</taxon>
        <taxon>Lindgomycetaceae</taxon>
        <taxon>Lindgomyces</taxon>
    </lineage>
</organism>